<dbReference type="InterPro" id="IPR044399">
    <property type="entry name" value="Mb-like_M"/>
</dbReference>
<feature type="domain" description="Globin" evidence="7">
    <location>
        <begin position="15"/>
        <end position="146"/>
    </location>
</feature>
<keyword evidence="10" id="KW-1185">Reference proteome</keyword>
<reference evidence="8" key="3">
    <citation type="submission" date="2024-02" db="EMBL/GenBank/DDBJ databases">
        <authorList>
            <person name="Mcdaniel E.A."/>
            <person name="Celebi F.M."/>
            <person name="Reiter T."/>
            <person name="Weiss E.C."/>
            <person name="Chou S."/>
        </authorList>
    </citation>
    <scope>NUCLEOTIDE SEQUENCE</scope>
    <source>
        <strain evidence="8">F_SG_1</strain>
        <tissue evidence="8">Salivary glands</tissue>
    </source>
</reference>
<keyword evidence="1 6" id="KW-0813">Transport</keyword>
<dbReference type="InterPro" id="IPR012292">
    <property type="entry name" value="Globin/Proto"/>
</dbReference>
<reference evidence="8 10" key="1">
    <citation type="journal article" date="2023" name="Arcadia Sci">
        <title>De novo assembly of a long-read Amblyomma americanum tick genome.</title>
        <authorList>
            <person name="Chou S."/>
            <person name="Poskanzer K.E."/>
            <person name="Rollins M."/>
            <person name="Thuy-Boun P.S."/>
        </authorList>
    </citation>
    <scope>NUCLEOTIDE SEQUENCE [LARGE SCALE GENOMIC DNA]</scope>
    <source>
        <strain evidence="8">F_SG_1</strain>
        <tissue evidence="8">Salivary glands</tissue>
    </source>
</reference>
<dbReference type="GO" id="GO:0020037">
    <property type="term" value="F:heme binding"/>
    <property type="evidence" value="ECO:0007669"/>
    <property type="project" value="InterPro"/>
</dbReference>
<dbReference type="SUPFAM" id="SSF46458">
    <property type="entry name" value="Globin-like"/>
    <property type="match status" value="1"/>
</dbReference>
<evidence type="ECO:0000256" key="3">
    <source>
        <dbReference type="ARBA" id="ARBA00022621"/>
    </source>
</evidence>
<evidence type="ECO:0000256" key="5">
    <source>
        <dbReference type="ARBA" id="ARBA00023004"/>
    </source>
</evidence>
<dbReference type="Gene3D" id="1.10.490.10">
    <property type="entry name" value="Globins"/>
    <property type="match status" value="1"/>
</dbReference>
<evidence type="ECO:0000256" key="4">
    <source>
        <dbReference type="ARBA" id="ARBA00022723"/>
    </source>
</evidence>
<keyword evidence="4" id="KW-0479">Metal-binding</keyword>
<dbReference type="InterPro" id="IPR009050">
    <property type="entry name" value="Globin-like_sf"/>
</dbReference>
<protein>
    <recommendedName>
        <fullName evidence="7">Globin domain-containing protein</fullName>
    </recommendedName>
</protein>
<keyword evidence="2 6" id="KW-0349">Heme</keyword>
<dbReference type="EMBL" id="JARKHS020022122">
    <property type="protein sequence ID" value="KAK8769777.1"/>
    <property type="molecule type" value="Genomic_DNA"/>
</dbReference>
<evidence type="ECO:0000313" key="10">
    <source>
        <dbReference type="Proteomes" id="UP001321473"/>
    </source>
</evidence>
<keyword evidence="5" id="KW-0408">Iron</keyword>
<dbReference type="GO" id="GO:0005344">
    <property type="term" value="F:oxygen carrier activity"/>
    <property type="evidence" value="ECO:0007669"/>
    <property type="project" value="UniProtKB-KW"/>
</dbReference>
<evidence type="ECO:0000259" key="7">
    <source>
        <dbReference type="PROSITE" id="PS01033"/>
    </source>
</evidence>
<dbReference type="Proteomes" id="UP001321473">
    <property type="component" value="Unassembled WGS sequence"/>
</dbReference>
<dbReference type="Pfam" id="PF00042">
    <property type="entry name" value="Globin"/>
    <property type="match status" value="1"/>
</dbReference>
<sequence length="146" mass="16527">MGAALRKEVPDPRTGLIDRERRAIQGSWKKFMAANRDYGVIIFSAMFLAHPEYIELFRKFRGKSITQLQDDPEFRAHGCAVGYQLTSMVDSVADSVLLEALIRKNAIAHLERAGVHPFHFQVRGLGHLGPIWDRCSPQAPHSYLQI</sequence>
<dbReference type="EMBL" id="JARKHS020011252">
    <property type="protein sequence ID" value="KAK8777974.1"/>
    <property type="molecule type" value="Genomic_DNA"/>
</dbReference>
<comment type="caution">
    <text evidence="8">The sequence shown here is derived from an EMBL/GenBank/DDBJ whole genome shotgun (WGS) entry which is preliminary data.</text>
</comment>
<dbReference type="GO" id="GO:0019825">
    <property type="term" value="F:oxygen binding"/>
    <property type="evidence" value="ECO:0007669"/>
    <property type="project" value="InterPro"/>
</dbReference>
<accession>A0AAQ4E4Z3</accession>
<dbReference type="AlphaFoldDB" id="A0AAQ4E4Z3"/>
<dbReference type="CDD" id="cd01040">
    <property type="entry name" value="Mb-like"/>
    <property type="match status" value="1"/>
</dbReference>
<evidence type="ECO:0000256" key="6">
    <source>
        <dbReference type="RuleBase" id="RU000356"/>
    </source>
</evidence>
<evidence type="ECO:0000313" key="9">
    <source>
        <dbReference type="EMBL" id="KAK8777974.1"/>
    </source>
</evidence>
<organism evidence="8 10">
    <name type="scientific">Amblyomma americanum</name>
    <name type="common">Lone star tick</name>
    <dbReference type="NCBI Taxonomy" id="6943"/>
    <lineage>
        <taxon>Eukaryota</taxon>
        <taxon>Metazoa</taxon>
        <taxon>Ecdysozoa</taxon>
        <taxon>Arthropoda</taxon>
        <taxon>Chelicerata</taxon>
        <taxon>Arachnida</taxon>
        <taxon>Acari</taxon>
        <taxon>Parasitiformes</taxon>
        <taxon>Ixodida</taxon>
        <taxon>Ixodoidea</taxon>
        <taxon>Ixodidae</taxon>
        <taxon>Amblyomminae</taxon>
        <taxon>Amblyomma</taxon>
    </lineage>
</organism>
<dbReference type="InterPro" id="IPR000971">
    <property type="entry name" value="Globin"/>
</dbReference>
<evidence type="ECO:0000256" key="1">
    <source>
        <dbReference type="ARBA" id="ARBA00022448"/>
    </source>
</evidence>
<dbReference type="GO" id="GO:0046872">
    <property type="term" value="F:metal ion binding"/>
    <property type="evidence" value="ECO:0007669"/>
    <property type="project" value="UniProtKB-KW"/>
</dbReference>
<gene>
    <name evidence="8" type="ORF">V5799_013758</name>
    <name evidence="9" type="ORF">V5799_020686</name>
</gene>
<dbReference type="PANTHER" id="PTHR47217:SF1">
    <property type="entry name" value="GLOBIN-LIKE PROTEIN"/>
    <property type="match status" value="1"/>
</dbReference>
<evidence type="ECO:0000256" key="2">
    <source>
        <dbReference type="ARBA" id="ARBA00022617"/>
    </source>
</evidence>
<dbReference type="PROSITE" id="PS01033">
    <property type="entry name" value="GLOBIN"/>
    <property type="match status" value="1"/>
</dbReference>
<comment type="similarity">
    <text evidence="6">Belongs to the globin family.</text>
</comment>
<proteinExistence type="inferred from homology"/>
<reference evidence="8" key="2">
    <citation type="submission" date="2023-03" db="EMBL/GenBank/DDBJ databases">
        <authorList>
            <person name="Thuy-Boun P."/>
        </authorList>
    </citation>
    <scope>NUCLEOTIDE SEQUENCE</scope>
    <source>
        <strain evidence="8">F_SG_1</strain>
        <tissue evidence="8">Salivary glands</tissue>
    </source>
</reference>
<keyword evidence="3 6" id="KW-0561">Oxygen transport</keyword>
<name>A0AAQ4E4Z3_AMBAM</name>
<evidence type="ECO:0000313" key="8">
    <source>
        <dbReference type="EMBL" id="KAK8769777.1"/>
    </source>
</evidence>
<dbReference type="PANTHER" id="PTHR47217">
    <property type="entry name" value="GLOBIN-LIKE PROTEIN"/>
    <property type="match status" value="1"/>
</dbReference>